<feature type="transmembrane region" description="Helical" evidence="1">
    <location>
        <begin position="30"/>
        <end position="49"/>
    </location>
</feature>
<dbReference type="Proteomes" id="UP000029736">
    <property type="component" value="Unassembled WGS sequence"/>
</dbReference>
<dbReference type="STRING" id="1524460.IX84_05655"/>
<name>A0A098SC57_9BACT</name>
<organism evidence="2 3">
    <name type="scientific">Phaeodactylibacter xiamenensis</name>
    <dbReference type="NCBI Taxonomy" id="1524460"/>
    <lineage>
        <taxon>Bacteria</taxon>
        <taxon>Pseudomonadati</taxon>
        <taxon>Bacteroidota</taxon>
        <taxon>Saprospiria</taxon>
        <taxon>Saprospirales</taxon>
        <taxon>Haliscomenobacteraceae</taxon>
        <taxon>Phaeodactylibacter</taxon>
    </lineage>
</organism>
<reference evidence="2 3" key="1">
    <citation type="journal article" date="2014" name="Int. J. Syst. Evol. Microbiol.">
        <title>Phaeodactylibacter xiamenensis gen. nov., sp. nov., a member of the family Saprospiraceae isolated from the marine alga Phaeodactylum tricornutum.</title>
        <authorList>
            <person name="Chen Z.Jr."/>
            <person name="Lei X."/>
            <person name="Lai Q."/>
            <person name="Li Y."/>
            <person name="Zhang B."/>
            <person name="Zhang J."/>
            <person name="Zhang H."/>
            <person name="Yang L."/>
            <person name="Zheng W."/>
            <person name="Tian Y."/>
            <person name="Yu Z."/>
            <person name="Xu H.Jr."/>
            <person name="Zheng T."/>
        </authorList>
    </citation>
    <scope>NUCLEOTIDE SEQUENCE [LARGE SCALE GENOMIC DNA]</scope>
    <source>
        <strain evidence="2 3">KD52</strain>
    </source>
</reference>
<dbReference type="EMBL" id="JPOS01000012">
    <property type="protein sequence ID" value="KGE89233.1"/>
    <property type="molecule type" value="Genomic_DNA"/>
</dbReference>
<keyword evidence="3" id="KW-1185">Reference proteome</keyword>
<dbReference type="AlphaFoldDB" id="A0A098SC57"/>
<accession>A0A098SC57</accession>
<comment type="caution">
    <text evidence="2">The sequence shown here is derived from an EMBL/GenBank/DDBJ whole genome shotgun (WGS) entry which is preliminary data.</text>
</comment>
<keyword evidence="1" id="KW-1133">Transmembrane helix</keyword>
<keyword evidence="1" id="KW-0472">Membrane</keyword>
<evidence type="ECO:0000313" key="2">
    <source>
        <dbReference type="EMBL" id="KGE89233.1"/>
    </source>
</evidence>
<feature type="transmembrane region" description="Helical" evidence="1">
    <location>
        <begin position="7"/>
        <end position="24"/>
    </location>
</feature>
<sequence length="72" mass="8216">MHYKTATAWIFAVLVLSVVLMMLYPTGLVIGLGMFLVPVLLLVQTVIVLRSSERSEKTFSDGHWYEDREKQS</sequence>
<proteinExistence type="predicted"/>
<gene>
    <name evidence="2" type="ORF">IX84_05655</name>
</gene>
<dbReference type="RefSeq" id="WP_044217190.1">
    <property type="nucleotide sequence ID" value="NZ_CAKZLC010000398.1"/>
</dbReference>
<keyword evidence="1" id="KW-0812">Transmembrane</keyword>
<evidence type="ECO:0000313" key="3">
    <source>
        <dbReference type="Proteomes" id="UP000029736"/>
    </source>
</evidence>
<dbReference type="OrthoDB" id="1367298at2"/>
<evidence type="ECO:0000256" key="1">
    <source>
        <dbReference type="SAM" id="Phobius"/>
    </source>
</evidence>
<protein>
    <submittedName>
        <fullName evidence="2">Uncharacterized protein</fullName>
    </submittedName>
</protein>